<proteinExistence type="predicted"/>
<feature type="non-terminal residue" evidence="1">
    <location>
        <position position="1"/>
    </location>
</feature>
<reference evidence="1 2" key="1">
    <citation type="submission" date="2023-08" db="EMBL/GenBank/DDBJ databases">
        <title>Genomic and mutational analysis of Pseudomonas syringae pv. tagetis EB037 pathogenicity on sunflower.</title>
        <authorList>
            <person name="Maul J.E."/>
        </authorList>
    </citation>
    <scope>NUCLEOTIDE SEQUENCE [LARGE SCALE GENOMIC DNA]</scope>
    <source>
        <strain evidence="1 2">EB037_T1</strain>
    </source>
</reference>
<accession>A0ABW7NWW0</accession>
<dbReference type="Proteomes" id="UP001610657">
    <property type="component" value="Unassembled WGS sequence"/>
</dbReference>
<name>A0ABW7NWW0_9PSED</name>
<keyword evidence="2" id="KW-1185">Reference proteome</keyword>
<gene>
    <name evidence="1" type="ORF">RA271_30490</name>
</gene>
<comment type="caution">
    <text evidence="1">The sequence shown here is derived from an EMBL/GenBank/DDBJ whole genome shotgun (WGS) entry which is preliminary data.</text>
</comment>
<organism evidence="1 2">
    <name type="scientific">Pseudomonas syringae pv. tagetis</name>
    <dbReference type="NCBI Taxonomy" id="129140"/>
    <lineage>
        <taxon>Bacteria</taxon>
        <taxon>Pseudomonadati</taxon>
        <taxon>Pseudomonadota</taxon>
        <taxon>Gammaproteobacteria</taxon>
        <taxon>Pseudomonadales</taxon>
        <taxon>Pseudomonadaceae</taxon>
        <taxon>Pseudomonas</taxon>
    </lineage>
</organism>
<sequence length="76" mass="8235">TLGVVRYLNVVQEIHVWAFDLHNVQAPASLQLEANCQLISMLASAPHTLLTASSLPATHCAIRINIPNATPVSYTQ</sequence>
<evidence type="ECO:0000313" key="1">
    <source>
        <dbReference type="EMBL" id="MFH7519396.1"/>
    </source>
</evidence>
<dbReference type="RefSeq" id="WP_395578046.1">
    <property type="nucleotide sequence ID" value="NZ_JAVCQK010000837.1"/>
</dbReference>
<protein>
    <submittedName>
        <fullName evidence="1">Uncharacterized protein</fullName>
    </submittedName>
</protein>
<dbReference type="EMBL" id="JAVCQK010000837">
    <property type="protein sequence ID" value="MFH7519396.1"/>
    <property type="molecule type" value="Genomic_DNA"/>
</dbReference>
<evidence type="ECO:0000313" key="2">
    <source>
        <dbReference type="Proteomes" id="UP001610657"/>
    </source>
</evidence>
<feature type="non-terminal residue" evidence="1">
    <location>
        <position position="76"/>
    </location>
</feature>